<dbReference type="AlphaFoldDB" id="A0A484MSI9"/>
<evidence type="ECO:0000313" key="2">
    <source>
        <dbReference type="Proteomes" id="UP000595140"/>
    </source>
</evidence>
<proteinExistence type="predicted"/>
<name>A0A484MSI9_9ASTE</name>
<keyword evidence="2" id="KW-1185">Reference proteome</keyword>
<sequence>MASSSSSSLKPFFPDLQISLSHFWFPISLLMRNRSADFHRRSAFFNDCGEDDDAYYFSDTSCMRGAVKSSSLSRLSNDLSLFSSSLYFC</sequence>
<evidence type="ECO:0000313" key="1">
    <source>
        <dbReference type="EMBL" id="VFQ91892.1"/>
    </source>
</evidence>
<dbReference type="Proteomes" id="UP000595140">
    <property type="component" value="Unassembled WGS sequence"/>
</dbReference>
<organism evidence="1 2">
    <name type="scientific">Cuscuta campestris</name>
    <dbReference type="NCBI Taxonomy" id="132261"/>
    <lineage>
        <taxon>Eukaryota</taxon>
        <taxon>Viridiplantae</taxon>
        <taxon>Streptophyta</taxon>
        <taxon>Embryophyta</taxon>
        <taxon>Tracheophyta</taxon>
        <taxon>Spermatophyta</taxon>
        <taxon>Magnoliopsida</taxon>
        <taxon>eudicotyledons</taxon>
        <taxon>Gunneridae</taxon>
        <taxon>Pentapetalae</taxon>
        <taxon>asterids</taxon>
        <taxon>lamiids</taxon>
        <taxon>Solanales</taxon>
        <taxon>Convolvulaceae</taxon>
        <taxon>Cuscuteae</taxon>
        <taxon>Cuscuta</taxon>
        <taxon>Cuscuta subgen. Grammica</taxon>
        <taxon>Cuscuta sect. Cleistogrammica</taxon>
    </lineage>
</organism>
<gene>
    <name evidence="1" type="ORF">CCAM_LOCUS33668</name>
</gene>
<accession>A0A484MSI9</accession>
<protein>
    <submittedName>
        <fullName evidence="1">Uncharacterized protein</fullName>
    </submittedName>
</protein>
<dbReference type="EMBL" id="OOIL02004480">
    <property type="protein sequence ID" value="VFQ91892.1"/>
    <property type="molecule type" value="Genomic_DNA"/>
</dbReference>
<reference evidence="1 2" key="1">
    <citation type="submission" date="2018-04" db="EMBL/GenBank/DDBJ databases">
        <authorList>
            <person name="Vogel A."/>
        </authorList>
    </citation>
    <scope>NUCLEOTIDE SEQUENCE [LARGE SCALE GENOMIC DNA]</scope>
</reference>